<comment type="caution">
    <text evidence="1">The sequence shown here is derived from an EMBL/GenBank/DDBJ whole genome shotgun (WGS) entry which is preliminary data.</text>
</comment>
<evidence type="ECO:0000313" key="2">
    <source>
        <dbReference type="Proteomes" id="UP001230908"/>
    </source>
</evidence>
<dbReference type="RefSeq" id="WP_308717510.1">
    <property type="nucleotide sequence ID" value="NZ_JAVHUY010000053.1"/>
</dbReference>
<keyword evidence="2" id="KW-1185">Reference proteome</keyword>
<dbReference type="EMBL" id="JAVHUY010000053">
    <property type="protein sequence ID" value="MDQ7910259.1"/>
    <property type="molecule type" value="Genomic_DNA"/>
</dbReference>
<gene>
    <name evidence="1" type="ORF">RB614_37775</name>
</gene>
<proteinExistence type="predicted"/>
<reference evidence="1 2" key="1">
    <citation type="submission" date="2023-08" db="EMBL/GenBank/DDBJ databases">
        <title>Phytohabitans sansha sp. nov., isolated from marine sediment.</title>
        <authorList>
            <person name="Zhao Y."/>
            <person name="Yi K."/>
        </authorList>
    </citation>
    <scope>NUCLEOTIDE SEQUENCE [LARGE SCALE GENOMIC DNA]</scope>
    <source>
        <strain evidence="1 2">ZYX-F-186</strain>
    </source>
</reference>
<organism evidence="1 2">
    <name type="scientific">Phytohabitans maris</name>
    <dbReference type="NCBI Taxonomy" id="3071409"/>
    <lineage>
        <taxon>Bacteria</taxon>
        <taxon>Bacillati</taxon>
        <taxon>Actinomycetota</taxon>
        <taxon>Actinomycetes</taxon>
        <taxon>Micromonosporales</taxon>
        <taxon>Micromonosporaceae</taxon>
    </lineage>
</organism>
<dbReference type="Proteomes" id="UP001230908">
    <property type="component" value="Unassembled WGS sequence"/>
</dbReference>
<accession>A0ABU0ZT98</accession>
<protein>
    <recommendedName>
        <fullName evidence="3">F5/8 type C domain-containing protein</fullName>
    </recommendedName>
</protein>
<sequence>MSKTHGMGAGLLVGGYDISGDVGAVQRIACPRSVLDVTDITQEAYERRLALKDGGIDFTAYFNPSSGRAHPVLSALPRSDAGVLYRHGSTLGNPAACMVGKQIGYDPNRTQDGALTIGVSTVSNGYGLEWGDLLTAGTRTDTGATSGTGVAFDVGNAFLSLPGSSGNYANTPDAAALDITGDLDIRVKIAPDDWTPAANQRLVAKYLSTGNQRSYLLSLLTTGAISLTWSADGTSTTLTETSSADLSALAGGAVKWVRATLDVDDGASDAVANFYTSDDGVTWTTLGVAQMVGATTSIFAGTATLELGSRDGGTDGLFAGKIYEAVVTDGIGGSEVAHPIMGLSGITDATGRVWTVNGTAFLSIDTRFGLQAYLQVVAFTGTDATVKLQHSRDNTNWSDVTGGGFTAITAAPGAQRIETSRTLVVERYLRVVTTTSAGFTHLQFVVAAVKNEGPVTF</sequence>
<name>A0ABU0ZT98_9ACTN</name>
<evidence type="ECO:0000313" key="1">
    <source>
        <dbReference type="EMBL" id="MDQ7910259.1"/>
    </source>
</evidence>
<evidence type="ECO:0008006" key="3">
    <source>
        <dbReference type="Google" id="ProtNLM"/>
    </source>
</evidence>